<evidence type="ECO:0008006" key="2">
    <source>
        <dbReference type="Google" id="ProtNLM"/>
    </source>
</evidence>
<dbReference type="SUPFAM" id="SSF48452">
    <property type="entry name" value="TPR-like"/>
    <property type="match status" value="1"/>
</dbReference>
<protein>
    <recommendedName>
        <fullName evidence="2">Transmembrane protein</fullName>
    </recommendedName>
</protein>
<dbReference type="AlphaFoldDB" id="A0A3B0UA32"/>
<name>A0A3B0UA32_9ZZZZ</name>
<gene>
    <name evidence="1" type="ORF">MNBD_ALPHA12-1062</name>
</gene>
<dbReference type="Gene3D" id="1.25.40.10">
    <property type="entry name" value="Tetratricopeptide repeat domain"/>
    <property type="match status" value="1"/>
</dbReference>
<dbReference type="InterPro" id="IPR010323">
    <property type="entry name" value="DUF924"/>
</dbReference>
<dbReference type="Pfam" id="PF06041">
    <property type="entry name" value="DUF924"/>
    <property type="match status" value="1"/>
</dbReference>
<dbReference type="EMBL" id="UOEO01000049">
    <property type="protein sequence ID" value="VAW16316.1"/>
    <property type="molecule type" value="Genomic_DNA"/>
</dbReference>
<organism evidence="1">
    <name type="scientific">hydrothermal vent metagenome</name>
    <dbReference type="NCBI Taxonomy" id="652676"/>
    <lineage>
        <taxon>unclassified sequences</taxon>
        <taxon>metagenomes</taxon>
        <taxon>ecological metagenomes</taxon>
    </lineage>
</organism>
<proteinExistence type="predicted"/>
<reference evidence="1" key="1">
    <citation type="submission" date="2018-06" db="EMBL/GenBank/DDBJ databases">
        <authorList>
            <person name="Zhirakovskaya E."/>
        </authorList>
    </citation>
    <scope>NUCLEOTIDE SEQUENCE</scope>
</reference>
<dbReference type="InterPro" id="IPR011990">
    <property type="entry name" value="TPR-like_helical_dom_sf"/>
</dbReference>
<accession>A0A3B0UA32</accession>
<dbReference type="Gene3D" id="1.20.58.320">
    <property type="entry name" value="TPR-like"/>
    <property type="match status" value="1"/>
</dbReference>
<evidence type="ECO:0000313" key="1">
    <source>
        <dbReference type="EMBL" id="VAW16316.1"/>
    </source>
</evidence>
<sequence length="182" mass="21114">MNSDAEKIIDFWFVKHNRDHWFGISEQFDSELRENFFDLYKKVAAGEADHWRTTPLGRLAEIVVLDQFSRQFFRGKSAAFACDRMALVLAQHLVATGGDKSLTQEQALFAYLPYMHSESLVIHKEAVRLFEQLGNENNLLFEIEHRDVLARFGRFPKRNKALGRTSTDEELAYIAERDGSHF</sequence>